<dbReference type="SUPFAM" id="SSF52151">
    <property type="entry name" value="FabD/lysophospholipase-like"/>
    <property type="match status" value="1"/>
</dbReference>
<keyword evidence="6" id="KW-1185">Reference proteome</keyword>
<dbReference type="InterPro" id="IPR002641">
    <property type="entry name" value="PNPLA_dom"/>
</dbReference>
<dbReference type="GO" id="GO:0047372">
    <property type="term" value="F:monoacylglycerol lipase activity"/>
    <property type="evidence" value="ECO:0007669"/>
    <property type="project" value="TreeGrafter"/>
</dbReference>
<dbReference type="InterPro" id="IPR016035">
    <property type="entry name" value="Acyl_Trfase/lysoPLipase"/>
</dbReference>
<dbReference type="Proteomes" id="UP000834106">
    <property type="component" value="Chromosome 8"/>
</dbReference>
<evidence type="ECO:0000313" key="6">
    <source>
        <dbReference type="Proteomes" id="UP000834106"/>
    </source>
</evidence>
<sequence>MITVLSIDGGRIRGIIPGTLLAYLEAKLQELDGPGARIADYFDVIARTSTGGLITSMLTASSKDNHPLYAANNITSFYLEHGSRFSIVKDVCRATSAAPTYFPLHYFETQDEHGKTHHFDLVDGGLAANNPLQNIGKGLMVDSVVLMGKNTMIKRSVRIHVEKTLEWRSEDNSDFRSATGMSTIGGTTFSI</sequence>
<evidence type="ECO:0000313" key="5">
    <source>
        <dbReference type="EMBL" id="CAI9766821.1"/>
    </source>
</evidence>
<comment type="caution">
    <text evidence="3">Lacks conserved residue(s) required for the propagation of feature annotation.</text>
</comment>
<dbReference type="PANTHER" id="PTHR32176">
    <property type="entry name" value="XYLOSE ISOMERASE"/>
    <property type="match status" value="1"/>
</dbReference>
<evidence type="ECO:0000256" key="2">
    <source>
        <dbReference type="ARBA" id="ARBA00023098"/>
    </source>
</evidence>
<evidence type="ECO:0000256" key="3">
    <source>
        <dbReference type="PROSITE-ProRule" id="PRU01161"/>
    </source>
</evidence>
<evidence type="ECO:0000259" key="4">
    <source>
        <dbReference type="PROSITE" id="PS51635"/>
    </source>
</evidence>
<protein>
    <recommendedName>
        <fullName evidence="4">PNPLA domain-containing protein</fullName>
    </recommendedName>
</protein>
<proteinExistence type="inferred from homology"/>
<dbReference type="Gene3D" id="3.40.1090.10">
    <property type="entry name" value="Cytosolic phospholipase A2 catalytic domain"/>
    <property type="match status" value="2"/>
</dbReference>
<organism evidence="5 6">
    <name type="scientific">Fraxinus pennsylvanica</name>
    <dbReference type="NCBI Taxonomy" id="56036"/>
    <lineage>
        <taxon>Eukaryota</taxon>
        <taxon>Viridiplantae</taxon>
        <taxon>Streptophyta</taxon>
        <taxon>Embryophyta</taxon>
        <taxon>Tracheophyta</taxon>
        <taxon>Spermatophyta</taxon>
        <taxon>Magnoliopsida</taxon>
        <taxon>eudicotyledons</taxon>
        <taxon>Gunneridae</taxon>
        <taxon>Pentapetalae</taxon>
        <taxon>asterids</taxon>
        <taxon>lamiids</taxon>
        <taxon>Lamiales</taxon>
        <taxon>Oleaceae</taxon>
        <taxon>Oleeae</taxon>
        <taxon>Fraxinus</taxon>
    </lineage>
</organism>
<dbReference type="AlphaFoldDB" id="A0AAD1ZEW1"/>
<dbReference type="PROSITE" id="PS51635">
    <property type="entry name" value="PNPLA"/>
    <property type="match status" value="1"/>
</dbReference>
<feature type="domain" description="PNPLA" evidence="4">
    <location>
        <begin position="5"/>
        <end position="191"/>
    </location>
</feature>
<dbReference type="GO" id="GO:0004620">
    <property type="term" value="F:phospholipase activity"/>
    <property type="evidence" value="ECO:0007669"/>
    <property type="project" value="TreeGrafter"/>
</dbReference>
<dbReference type="EMBL" id="OU503043">
    <property type="protein sequence ID" value="CAI9766821.1"/>
    <property type="molecule type" value="Genomic_DNA"/>
</dbReference>
<keyword evidence="2" id="KW-0443">Lipid metabolism</keyword>
<evidence type="ECO:0000256" key="1">
    <source>
        <dbReference type="ARBA" id="ARBA00010240"/>
    </source>
</evidence>
<reference evidence="5" key="1">
    <citation type="submission" date="2023-05" db="EMBL/GenBank/DDBJ databases">
        <authorList>
            <person name="Huff M."/>
        </authorList>
    </citation>
    <scope>NUCLEOTIDE SEQUENCE</scope>
</reference>
<comment type="similarity">
    <text evidence="1">Belongs to the patatin family.</text>
</comment>
<dbReference type="PANTHER" id="PTHR32176:SF99">
    <property type="entry name" value="PATATIN"/>
    <property type="match status" value="1"/>
</dbReference>
<accession>A0AAD1ZEW1</accession>
<dbReference type="GO" id="GO:0006629">
    <property type="term" value="P:lipid metabolic process"/>
    <property type="evidence" value="ECO:0007669"/>
    <property type="project" value="UniProtKB-KW"/>
</dbReference>
<gene>
    <name evidence="5" type="ORF">FPE_LOCUS14251</name>
</gene>
<name>A0AAD1ZEW1_9LAMI</name>